<name>A0AAE0R1P7_9TELE</name>
<evidence type="ECO:0000313" key="7">
    <source>
        <dbReference type="EMBL" id="KAK3539554.1"/>
    </source>
</evidence>
<evidence type="ECO:0000256" key="2">
    <source>
        <dbReference type="ARBA" id="ARBA00022692"/>
    </source>
</evidence>
<comment type="subcellular location">
    <subcellularLocation>
        <location evidence="1">Membrane</location>
        <topology evidence="1">Multi-pass membrane protein</topology>
    </subcellularLocation>
</comment>
<comment type="caution">
    <text evidence="7">The sequence shown here is derived from an EMBL/GenBank/DDBJ whole genome shotgun (WGS) entry which is preliminary data.</text>
</comment>
<dbReference type="AlphaFoldDB" id="A0AAE0R1P7"/>
<feature type="compositionally biased region" description="Acidic residues" evidence="5">
    <location>
        <begin position="185"/>
        <end position="195"/>
    </location>
</feature>
<evidence type="ECO:0000313" key="8">
    <source>
        <dbReference type="Proteomes" id="UP001274896"/>
    </source>
</evidence>
<evidence type="ECO:0000256" key="6">
    <source>
        <dbReference type="SAM" id="Phobius"/>
    </source>
</evidence>
<dbReference type="GO" id="GO:0016020">
    <property type="term" value="C:membrane"/>
    <property type="evidence" value="ECO:0007669"/>
    <property type="project" value="UniProtKB-SubCell"/>
</dbReference>
<keyword evidence="8" id="KW-1185">Reference proteome</keyword>
<feature type="compositionally biased region" description="Basic and acidic residues" evidence="5">
    <location>
        <begin position="519"/>
        <end position="528"/>
    </location>
</feature>
<feature type="region of interest" description="Disordered" evidence="5">
    <location>
        <begin position="104"/>
        <end position="126"/>
    </location>
</feature>
<keyword evidence="2 6" id="KW-0812">Transmembrane</keyword>
<dbReference type="InterPro" id="IPR000832">
    <property type="entry name" value="GPCR_2_secretin-like"/>
</dbReference>
<evidence type="ECO:0000256" key="3">
    <source>
        <dbReference type="ARBA" id="ARBA00022989"/>
    </source>
</evidence>
<feature type="region of interest" description="Disordered" evidence="5">
    <location>
        <begin position="494"/>
        <end position="530"/>
    </location>
</feature>
<dbReference type="GO" id="GO:0004930">
    <property type="term" value="F:G protein-coupled receptor activity"/>
    <property type="evidence" value="ECO:0007669"/>
    <property type="project" value="InterPro"/>
</dbReference>
<feature type="region of interest" description="Disordered" evidence="5">
    <location>
        <begin position="180"/>
        <end position="213"/>
    </location>
</feature>
<dbReference type="Proteomes" id="UP001274896">
    <property type="component" value="Unassembled WGS sequence"/>
</dbReference>
<feature type="transmembrane region" description="Helical" evidence="6">
    <location>
        <begin position="67"/>
        <end position="91"/>
    </location>
</feature>
<keyword evidence="4 6" id="KW-0472">Membrane</keyword>
<accession>A0AAE0R1P7</accession>
<dbReference type="Pfam" id="PF00002">
    <property type="entry name" value="7tm_2"/>
    <property type="match status" value="1"/>
</dbReference>
<evidence type="ECO:0000256" key="1">
    <source>
        <dbReference type="ARBA" id="ARBA00004141"/>
    </source>
</evidence>
<feature type="region of interest" description="Disordered" evidence="5">
    <location>
        <begin position="536"/>
        <end position="555"/>
    </location>
</feature>
<reference evidence="7" key="1">
    <citation type="submission" date="2023-06" db="EMBL/GenBank/DDBJ databases">
        <title>Male Hemibagrus guttatus genome.</title>
        <authorList>
            <person name="Bian C."/>
        </authorList>
    </citation>
    <scope>NUCLEOTIDE SEQUENCE</scope>
    <source>
        <strain evidence="7">Male_cb2023</strain>
        <tissue evidence="7">Muscle</tissue>
    </source>
</reference>
<proteinExistence type="predicted"/>
<dbReference type="Gene3D" id="1.20.1070.10">
    <property type="entry name" value="Rhodopsin 7-helix transmembrane proteins"/>
    <property type="match status" value="1"/>
</dbReference>
<organism evidence="7 8">
    <name type="scientific">Hemibagrus guttatus</name>
    <dbReference type="NCBI Taxonomy" id="175788"/>
    <lineage>
        <taxon>Eukaryota</taxon>
        <taxon>Metazoa</taxon>
        <taxon>Chordata</taxon>
        <taxon>Craniata</taxon>
        <taxon>Vertebrata</taxon>
        <taxon>Euteleostomi</taxon>
        <taxon>Actinopterygii</taxon>
        <taxon>Neopterygii</taxon>
        <taxon>Teleostei</taxon>
        <taxon>Ostariophysi</taxon>
        <taxon>Siluriformes</taxon>
        <taxon>Bagridae</taxon>
        <taxon>Hemibagrus</taxon>
    </lineage>
</organism>
<dbReference type="EMBL" id="JAUCMX010000007">
    <property type="protein sequence ID" value="KAK3539554.1"/>
    <property type="molecule type" value="Genomic_DNA"/>
</dbReference>
<gene>
    <name evidence="7" type="ORF">QTP70_010288</name>
</gene>
<sequence length="609" mass="65628">MECHLTGVKEPELVREVERYRLEIVGLASTHSLGSGTQLLERGLAVGLDPEGYGNPDFCWISLYDKLIWSFAGPIVIVILGLAVLLIFTLLNSEVQEAWKAACSGKKSPSEDPPRPPQITGQNPYNSASLLEQSGLHRITLGTSTISSVSSARENLLARQTAEHMLGHKGATDLDVAMFHRDGGEDSDSDSDLSLEEERSLSIPSSESEDNVRLRGRIQRRFKRTNHSERLLTDPTHNGAKDLDGNDLLSYWPALEGCEVHSLQKWGSERRLGADYSKDAANNNQADAALTSGDENGPTHMHRHRKGVILGSLNIITGLEGILKNRLGCPPALQGLSSVGRVPSELSWYRTSTLGHRGVPAASYGRMCSGTGSLSQPASRYSSREHLDSLARRQRSRDNLDLLPRRRELGSREHLGPVHSIHASREDLGAGIVGLGGLSGMEGGSLGGIRMPLSTLMRQQASREHLSCSREQLESNGGVGAVPQPCREWLRTLPPRQLSHPESHATASPPPPITEEPQEAPHSRHGRLDSAPLCRYPVSATAPGAPPSRQPSNEQLDILSSILASFSSTVLTPPPNPASAAAGPSPSPPPHSATSQSISEVSPDSDIKM</sequence>
<evidence type="ECO:0000256" key="5">
    <source>
        <dbReference type="SAM" id="MobiDB-lite"/>
    </source>
</evidence>
<feature type="region of interest" description="Disordered" evidence="5">
    <location>
        <begin position="568"/>
        <end position="609"/>
    </location>
</feature>
<keyword evidence="3 6" id="KW-1133">Transmembrane helix</keyword>
<evidence type="ECO:0000256" key="4">
    <source>
        <dbReference type="ARBA" id="ARBA00023136"/>
    </source>
</evidence>
<protein>
    <submittedName>
        <fullName evidence="7">Uncharacterized protein</fullName>
    </submittedName>
</protein>